<evidence type="ECO:0000256" key="2">
    <source>
        <dbReference type="SAM" id="Phobius"/>
    </source>
</evidence>
<dbReference type="EMBL" id="UZAH01029491">
    <property type="protein sequence ID" value="VDP06361.1"/>
    <property type="molecule type" value="Genomic_DNA"/>
</dbReference>
<keyword evidence="4" id="KW-1185">Reference proteome</keyword>
<proteinExistence type="predicted"/>
<dbReference type="AlphaFoldDB" id="A0A3P8A4Q0"/>
<feature type="compositionally biased region" description="Polar residues" evidence="1">
    <location>
        <begin position="43"/>
        <end position="54"/>
    </location>
</feature>
<keyword evidence="2" id="KW-0472">Membrane</keyword>
<feature type="transmembrane region" description="Helical" evidence="2">
    <location>
        <begin position="182"/>
        <end position="201"/>
    </location>
</feature>
<dbReference type="Proteomes" id="UP000050761">
    <property type="component" value="Unassembled WGS sequence"/>
</dbReference>
<reference evidence="3 4" key="1">
    <citation type="submission" date="2018-11" db="EMBL/GenBank/DDBJ databases">
        <authorList>
            <consortium name="Pathogen Informatics"/>
        </authorList>
    </citation>
    <scope>NUCLEOTIDE SEQUENCE [LARGE SCALE GENOMIC DNA]</scope>
</reference>
<dbReference type="WBParaSite" id="HPBE_0001657001-mRNA-1">
    <property type="protein sequence ID" value="HPBE_0001657001-mRNA-1"/>
    <property type="gene ID" value="HPBE_0001657001"/>
</dbReference>
<evidence type="ECO:0000313" key="5">
    <source>
        <dbReference type="WBParaSite" id="HPBE_0001657001-mRNA-1"/>
    </source>
</evidence>
<reference evidence="5" key="2">
    <citation type="submission" date="2019-09" db="UniProtKB">
        <authorList>
            <consortium name="WormBaseParasite"/>
        </authorList>
    </citation>
    <scope>IDENTIFICATION</scope>
</reference>
<accession>A0A3P8A4Q0</accession>
<name>A0A3P8A4Q0_HELPZ</name>
<keyword evidence="2" id="KW-1133">Transmembrane helix</keyword>
<feature type="region of interest" description="Disordered" evidence="1">
    <location>
        <begin position="1"/>
        <end position="97"/>
    </location>
</feature>
<keyword evidence="2" id="KW-0812">Transmembrane</keyword>
<protein>
    <submittedName>
        <fullName evidence="5">Transmembrane protein</fullName>
    </submittedName>
</protein>
<evidence type="ECO:0000313" key="4">
    <source>
        <dbReference type="Proteomes" id="UP000050761"/>
    </source>
</evidence>
<feature type="compositionally biased region" description="Polar residues" evidence="1">
    <location>
        <begin position="69"/>
        <end position="90"/>
    </location>
</feature>
<feature type="region of interest" description="Disordered" evidence="1">
    <location>
        <begin position="114"/>
        <end position="147"/>
    </location>
</feature>
<gene>
    <name evidence="3" type="ORF">HPBE_LOCUS16569</name>
</gene>
<organism evidence="3">
    <name type="scientific">Heligmosomoides polygyrus</name>
    <name type="common">Parasitic roundworm</name>
    <dbReference type="NCBI Taxonomy" id="6339"/>
    <lineage>
        <taxon>Eukaryota</taxon>
        <taxon>Metazoa</taxon>
        <taxon>Ecdysozoa</taxon>
        <taxon>Nematoda</taxon>
        <taxon>Chromadorea</taxon>
        <taxon>Rhabditida</taxon>
        <taxon>Rhabditina</taxon>
        <taxon>Rhabditomorpha</taxon>
        <taxon>Strongyloidea</taxon>
        <taxon>Heligmosomidae</taxon>
        <taxon>Heligmosomoides</taxon>
    </lineage>
</organism>
<dbReference type="OrthoDB" id="6363067at2759"/>
<sequence>MPVRPSPPVSLHLRPSSTPATGLRPYPRPVSTTTKESKGTLPPANQSEHSTVFAESSPPDVKTIGWTRINPSGNESDFGQTELPSMTNGNGVDHPEILDNDSVAQAEPPLTQLRDAAPSSETPRAAKAAPQSAISTAVADDGSDGEMWGEESVRYLSPEEMELEMNYSTNSPTPKAFHSGNFRQALLVVFLMALVVFIFFLSDRVHRQTAGSAGEEEL</sequence>
<evidence type="ECO:0000256" key="1">
    <source>
        <dbReference type="SAM" id="MobiDB-lite"/>
    </source>
</evidence>
<evidence type="ECO:0000313" key="3">
    <source>
        <dbReference type="EMBL" id="VDP06361.1"/>
    </source>
</evidence>